<dbReference type="AlphaFoldDB" id="A0A8J2Z5C9"/>
<evidence type="ECO:0000259" key="1">
    <source>
        <dbReference type="SMART" id="SM00421"/>
    </source>
</evidence>
<dbReference type="EMBL" id="BMJS01000019">
    <property type="protein sequence ID" value="GGG00253.1"/>
    <property type="molecule type" value="Genomic_DNA"/>
</dbReference>
<reference evidence="2" key="1">
    <citation type="journal article" date="2014" name="Int. J. Syst. Evol. Microbiol.">
        <title>Complete genome sequence of Corynebacterium casei LMG S-19264T (=DSM 44701T), isolated from a smear-ripened cheese.</title>
        <authorList>
            <consortium name="US DOE Joint Genome Institute (JGI-PGF)"/>
            <person name="Walter F."/>
            <person name="Albersmeier A."/>
            <person name="Kalinowski J."/>
            <person name="Ruckert C."/>
        </authorList>
    </citation>
    <scope>NUCLEOTIDE SEQUENCE</scope>
    <source>
        <strain evidence="2">CGMCC 1.15758</strain>
    </source>
</reference>
<accession>A0A8J2Z5C9</accession>
<dbReference type="InterPro" id="IPR000792">
    <property type="entry name" value="Tscrpt_reg_LuxR_C"/>
</dbReference>
<name>A0A8J2Z5C9_9GAMM</name>
<comment type="caution">
    <text evidence="2">The sequence shown here is derived from an EMBL/GenBank/DDBJ whole genome shotgun (WGS) entry which is preliminary data.</text>
</comment>
<dbReference type="Gene3D" id="1.10.10.10">
    <property type="entry name" value="Winged helix-like DNA-binding domain superfamily/Winged helix DNA-binding domain"/>
    <property type="match status" value="1"/>
</dbReference>
<dbReference type="OrthoDB" id="5620930at2"/>
<feature type="domain" description="HTH luxR-type" evidence="1">
    <location>
        <begin position="205"/>
        <end position="262"/>
    </location>
</feature>
<organism evidence="2 3">
    <name type="scientific">Cysteiniphilum litorale</name>
    <dbReference type="NCBI Taxonomy" id="2056700"/>
    <lineage>
        <taxon>Bacteria</taxon>
        <taxon>Pseudomonadati</taxon>
        <taxon>Pseudomonadota</taxon>
        <taxon>Gammaproteobacteria</taxon>
        <taxon>Thiotrichales</taxon>
        <taxon>Fastidiosibacteraceae</taxon>
        <taxon>Cysteiniphilum</taxon>
    </lineage>
</organism>
<gene>
    <name evidence="2" type="ORF">GCM10010995_16960</name>
</gene>
<keyword evidence="3" id="KW-1185">Reference proteome</keyword>
<dbReference type="InterPro" id="IPR036388">
    <property type="entry name" value="WH-like_DNA-bd_sf"/>
</dbReference>
<reference evidence="2" key="2">
    <citation type="submission" date="2020-09" db="EMBL/GenBank/DDBJ databases">
        <authorList>
            <person name="Sun Q."/>
            <person name="Zhou Y."/>
        </authorList>
    </citation>
    <scope>NUCLEOTIDE SEQUENCE</scope>
    <source>
        <strain evidence="2">CGMCC 1.15758</strain>
    </source>
</reference>
<dbReference type="SUPFAM" id="SSF46894">
    <property type="entry name" value="C-terminal effector domain of the bipartite response regulators"/>
    <property type="match status" value="1"/>
</dbReference>
<evidence type="ECO:0000313" key="2">
    <source>
        <dbReference type="EMBL" id="GGG00253.1"/>
    </source>
</evidence>
<sequence length="278" mass="32958">MTLLSASRNTPLIKNFERWITEAKTFKEIGQLSIKYSQPIKRMFHLALPNEQLLNFTFIRTHNDLKRNIVTLEPMLALKFYRQNLHIDDHMLDRNLINPFYDRVELMNPFYQKAFIQLTSPNELSTPVVIEHDLDFYKDAFCFQIANPSNKDFITGAWFATFLQMVIAFYNFYSPQLTPNFPSYDTRSKITEHGQDDLFHDFITMHDLTPTQGQYLKYLVFSWESKRIATHLCRSERTVEKVIDAIKLKLNLHSKHELCTLLQCYYINLISECITNRH</sequence>
<dbReference type="RefSeq" id="WP_117002972.1">
    <property type="nucleotide sequence ID" value="NZ_BMJS01000019.1"/>
</dbReference>
<evidence type="ECO:0000313" key="3">
    <source>
        <dbReference type="Proteomes" id="UP000636949"/>
    </source>
</evidence>
<protein>
    <recommendedName>
        <fullName evidence="1">HTH luxR-type domain-containing protein</fullName>
    </recommendedName>
</protein>
<proteinExistence type="predicted"/>
<dbReference type="InterPro" id="IPR016032">
    <property type="entry name" value="Sig_transdc_resp-reg_C-effctor"/>
</dbReference>
<dbReference type="SMART" id="SM00421">
    <property type="entry name" value="HTH_LUXR"/>
    <property type="match status" value="1"/>
</dbReference>
<dbReference type="GO" id="GO:0003677">
    <property type="term" value="F:DNA binding"/>
    <property type="evidence" value="ECO:0007669"/>
    <property type="project" value="InterPro"/>
</dbReference>
<dbReference type="Proteomes" id="UP000636949">
    <property type="component" value="Unassembled WGS sequence"/>
</dbReference>
<dbReference type="GO" id="GO:0006355">
    <property type="term" value="P:regulation of DNA-templated transcription"/>
    <property type="evidence" value="ECO:0007669"/>
    <property type="project" value="InterPro"/>
</dbReference>